<dbReference type="GO" id="GO:0016757">
    <property type="term" value="F:glycosyltransferase activity"/>
    <property type="evidence" value="ECO:0007669"/>
    <property type="project" value="InterPro"/>
</dbReference>
<dbReference type="EMBL" id="AP019827">
    <property type="protein sequence ID" value="BBM41674.1"/>
    <property type="molecule type" value="Genomic_DNA"/>
</dbReference>
<dbReference type="SUPFAM" id="SSF53756">
    <property type="entry name" value="UDP-Glycosyltransferase/glycogen phosphorylase"/>
    <property type="match status" value="1"/>
</dbReference>
<dbReference type="RefSeq" id="WP_018451090.1">
    <property type="nucleotide sequence ID" value="NZ_AP019827.1"/>
</dbReference>
<proteinExistence type="predicted"/>
<protein>
    <recommendedName>
        <fullName evidence="2">Glycosyl transferase family 1 domain-containing protein</fullName>
    </recommendedName>
</protein>
<evidence type="ECO:0000259" key="2">
    <source>
        <dbReference type="Pfam" id="PF00534"/>
    </source>
</evidence>
<dbReference type="AlphaFoldDB" id="A0A510JR35"/>
<dbReference type="GO" id="GO:0009103">
    <property type="term" value="P:lipopolysaccharide biosynthetic process"/>
    <property type="evidence" value="ECO:0007669"/>
    <property type="project" value="TreeGrafter"/>
</dbReference>
<dbReference type="Proteomes" id="UP000322617">
    <property type="component" value="Chromosome"/>
</dbReference>
<sequence>MNKKIIIISAINFSEGGPLTIYKECLKYLEENFLEEYRIIALVHDRNLFSEYESKIEFMEFKDSKKSYLKRLYYEYIFFKKLSKKLKPYLWLSLHDMTPNVAADKRVVYCHNPMMFYKMTKEERKKSFKLFLFSKFYKYIYKINIKKNNYVIVQQNWIRKEFKKAFGIENIIVAHPEVNLEALKIDKNIEIEKNSFIYPSFPRVFKNFEVICKASEILENKNIKNFKVYLTIDGSENIYSKEIVEKYKKQECVKFIGLQSRKNLMNYYNKTETVIFPSKIETWGLPVTEAKAFKKKLILADLPYAHETLGNYEDVFFFNPDSAEELALKMESVINKKNISFDGNICKKIEQPYSNSWRELFEIILKK</sequence>
<dbReference type="Gene3D" id="3.40.50.2000">
    <property type="entry name" value="Glycogen Phosphorylase B"/>
    <property type="match status" value="2"/>
</dbReference>
<reference evidence="3 4" key="1">
    <citation type="submission" date="2019-07" db="EMBL/GenBank/DDBJ databases">
        <title>Complete Genome Sequence of Leptotrichia shahii Strain JCM 16776.</title>
        <authorList>
            <person name="Watanabe S."/>
            <person name="Cui L."/>
        </authorList>
    </citation>
    <scope>NUCLEOTIDE SEQUENCE [LARGE SCALE GENOMIC DNA]</scope>
    <source>
        <strain evidence="3 4">JCM16776</strain>
    </source>
</reference>
<gene>
    <name evidence="3" type="ORF">JCM16776_1920</name>
</gene>
<accession>A0A510JR35</accession>
<keyword evidence="1" id="KW-0808">Transferase</keyword>
<dbReference type="Pfam" id="PF00534">
    <property type="entry name" value="Glycos_transf_1"/>
    <property type="match status" value="1"/>
</dbReference>
<name>A0A510JR35_9FUSO</name>
<evidence type="ECO:0000313" key="3">
    <source>
        <dbReference type="EMBL" id="BBM41674.1"/>
    </source>
</evidence>
<dbReference type="KEGG" id="lsz:JCM16776_1920"/>
<evidence type="ECO:0000313" key="4">
    <source>
        <dbReference type="Proteomes" id="UP000322617"/>
    </source>
</evidence>
<dbReference type="OrthoDB" id="9804196at2"/>
<dbReference type="PANTHER" id="PTHR46401:SF2">
    <property type="entry name" value="GLYCOSYLTRANSFERASE WBBK-RELATED"/>
    <property type="match status" value="1"/>
</dbReference>
<dbReference type="STRING" id="1122172.GCA_000373045_01470"/>
<keyword evidence="4" id="KW-1185">Reference proteome</keyword>
<organism evidence="3 4">
    <name type="scientific">Leptotrichia shahii</name>
    <dbReference type="NCBI Taxonomy" id="157691"/>
    <lineage>
        <taxon>Bacteria</taxon>
        <taxon>Fusobacteriati</taxon>
        <taxon>Fusobacteriota</taxon>
        <taxon>Fusobacteriia</taxon>
        <taxon>Fusobacteriales</taxon>
        <taxon>Leptotrichiaceae</taxon>
        <taxon>Leptotrichia</taxon>
    </lineage>
</organism>
<feature type="domain" description="Glycosyl transferase family 1" evidence="2">
    <location>
        <begin position="192"/>
        <end position="337"/>
    </location>
</feature>
<dbReference type="InterPro" id="IPR001296">
    <property type="entry name" value="Glyco_trans_1"/>
</dbReference>
<dbReference type="PANTHER" id="PTHR46401">
    <property type="entry name" value="GLYCOSYLTRANSFERASE WBBK-RELATED"/>
    <property type="match status" value="1"/>
</dbReference>
<evidence type="ECO:0000256" key="1">
    <source>
        <dbReference type="ARBA" id="ARBA00022679"/>
    </source>
</evidence>